<evidence type="ECO:0000256" key="2">
    <source>
        <dbReference type="ARBA" id="ARBA00023002"/>
    </source>
</evidence>
<dbReference type="Gene3D" id="3.40.50.720">
    <property type="entry name" value="NAD(P)-binding Rossmann-like Domain"/>
    <property type="match status" value="1"/>
</dbReference>
<dbReference type="EMBL" id="CP001804">
    <property type="protein sequence ID" value="ACY17655.1"/>
    <property type="molecule type" value="Genomic_DNA"/>
</dbReference>
<keyword evidence="2" id="KW-0560">Oxidoreductase</keyword>
<dbReference type="Proteomes" id="UP000001880">
    <property type="component" value="Chromosome"/>
</dbReference>
<evidence type="ECO:0000259" key="4">
    <source>
        <dbReference type="SMART" id="SM00822"/>
    </source>
</evidence>
<keyword evidence="6" id="KW-1185">Reference proteome</keyword>
<dbReference type="GO" id="GO:0016491">
    <property type="term" value="F:oxidoreductase activity"/>
    <property type="evidence" value="ECO:0007669"/>
    <property type="project" value="UniProtKB-KW"/>
</dbReference>
<dbReference type="SMART" id="SM00822">
    <property type="entry name" value="PKS_KR"/>
    <property type="match status" value="1"/>
</dbReference>
<dbReference type="KEGG" id="hoh:Hoch_5167"/>
<comment type="similarity">
    <text evidence="1 3">Belongs to the short-chain dehydrogenases/reductases (SDR) family.</text>
</comment>
<evidence type="ECO:0000313" key="6">
    <source>
        <dbReference type="Proteomes" id="UP000001880"/>
    </source>
</evidence>
<dbReference type="PRINTS" id="PR00081">
    <property type="entry name" value="GDHRDH"/>
</dbReference>
<dbReference type="GO" id="GO:0016020">
    <property type="term" value="C:membrane"/>
    <property type="evidence" value="ECO:0007669"/>
    <property type="project" value="TreeGrafter"/>
</dbReference>
<evidence type="ECO:0000256" key="1">
    <source>
        <dbReference type="ARBA" id="ARBA00006484"/>
    </source>
</evidence>
<organism evidence="5 6">
    <name type="scientific">Haliangium ochraceum (strain DSM 14365 / JCM 11303 / SMP-2)</name>
    <dbReference type="NCBI Taxonomy" id="502025"/>
    <lineage>
        <taxon>Bacteria</taxon>
        <taxon>Pseudomonadati</taxon>
        <taxon>Myxococcota</taxon>
        <taxon>Polyangia</taxon>
        <taxon>Haliangiales</taxon>
        <taxon>Kofleriaceae</taxon>
        <taxon>Haliangium</taxon>
    </lineage>
</organism>
<dbReference type="InterPro" id="IPR036291">
    <property type="entry name" value="NAD(P)-bd_dom_sf"/>
</dbReference>
<dbReference type="Pfam" id="PF00106">
    <property type="entry name" value="adh_short"/>
    <property type="match status" value="1"/>
</dbReference>
<dbReference type="InterPro" id="IPR020904">
    <property type="entry name" value="Sc_DH/Rdtase_CS"/>
</dbReference>
<sequence length="274" mass="29099">MKTFEDKTVVITGASAGIGAAAARLFAAQGASLVLAARGKDGLSRISKELLAKGCRVITVAMDVGDGAACEALLARAEQEFGQIDVLVNNAGYNCRGPVEQFDAQDLGQVVDINLRAPIVLSRLALPYLRRAGGGAIVNVASIAGRLPMADAATYSATKFGLRVFSMAMAEELRGTGISVSVVSPGPVETGFILDCIDDVTDLTLSQPMSTAEEIAELILACAADGQRERTAPRVSGYLATVGYLFPRVRKLLVPVMEYRGRQMRERYRQQRGS</sequence>
<dbReference type="InterPro" id="IPR002347">
    <property type="entry name" value="SDR_fam"/>
</dbReference>
<feature type="domain" description="Ketoreductase" evidence="4">
    <location>
        <begin position="7"/>
        <end position="191"/>
    </location>
</feature>
<evidence type="ECO:0000313" key="5">
    <source>
        <dbReference type="EMBL" id="ACY17655.1"/>
    </source>
</evidence>
<dbReference type="eggNOG" id="COG0300">
    <property type="taxonomic scope" value="Bacteria"/>
</dbReference>
<name>D0LWK5_HALO1</name>
<evidence type="ECO:0000256" key="3">
    <source>
        <dbReference type="RuleBase" id="RU000363"/>
    </source>
</evidence>
<dbReference type="OrthoDB" id="450111at2"/>
<dbReference type="SUPFAM" id="SSF51735">
    <property type="entry name" value="NAD(P)-binding Rossmann-fold domains"/>
    <property type="match status" value="1"/>
</dbReference>
<gene>
    <name evidence="5" type="ordered locus">Hoch_5167</name>
</gene>
<dbReference type="PANTHER" id="PTHR44196:SF1">
    <property type="entry name" value="DEHYDROGENASE_REDUCTASE SDR FAMILY MEMBER 7B"/>
    <property type="match status" value="1"/>
</dbReference>
<dbReference type="STRING" id="502025.Hoch_5167"/>
<dbReference type="FunFam" id="3.40.50.720:FF:000084">
    <property type="entry name" value="Short-chain dehydrogenase reductase"/>
    <property type="match status" value="1"/>
</dbReference>
<proteinExistence type="inferred from homology"/>
<dbReference type="InterPro" id="IPR057326">
    <property type="entry name" value="KR_dom"/>
</dbReference>
<dbReference type="HOGENOM" id="CLU_010194_2_1_7"/>
<dbReference type="AlphaFoldDB" id="D0LWK5"/>
<dbReference type="RefSeq" id="WP_012830247.1">
    <property type="nucleotide sequence ID" value="NC_013440.1"/>
</dbReference>
<dbReference type="CDD" id="cd05233">
    <property type="entry name" value="SDR_c"/>
    <property type="match status" value="1"/>
</dbReference>
<dbReference type="PANTHER" id="PTHR44196">
    <property type="entry name" value="DEHYDROGENASE/REDUCTASE SDR FAMILY MEMBER 7B"/>
    <property type="match status" value="1"/>
</dbReference>
<dbReference type="PROSITE" id="PS00061">
    <property type="entry name" value="ADH_SHORT"/>
    <property type="match status" value="1"/>
</dbReference>
<protein>
    <submittedName>
        <fullName evidence="5">Short-chain dehydrogenase/reductase SDR</fullName>
    </submittedName>
</protein>
<dbReference type="PIRSF" id="PIRSF000126">
    <property type="entry name" value="11-beta-HSD1"/>
    <property type="match status" value="1"/>
</dbReference>
<reference evidence="5 6" key="1">
    <citation type="journal article" date="2010" name="Stand. Genomic Sci.">
        <title>Complete genome sequence of Haliangium ochraceum type strain (SMP-2).</title>
        <authorList>
            <consortium name="US DOE Joint Genome Institute (JGI-PGF)"/>
            <person name="Ivanova N."/>
            <person name="Daum C."/>
            <person name="Lang E."/>
            <person name="Abt B."/>
            <person name="Kopitz M."/>
            <person name="Saunders E."/>
            <person name="Lapidus A."/>
            <person name="Lucas S."/>
            <person name="Glavina Del Rio T."/>
            <person name="Nolan M."/>
            <person name="Tice H."/>
            <person name="Copeland A."/>
            <person name="Cheng J.F."/>
            <person name="Chen F."/>
            <person name="Bruce D."/>
            <person name="Goodwin L."/>
            <person name="Pitluck S."/>
            <person name="Mavromatis K."/>
            <person name="Pati A."/>
            <person name="Mikhailova N."/>
            <person name="Chen A."/>
            <person name="Palaniappan K."/>
            <person name="Land M."/>
            <person name="Hauser L."/>
            <person name="Chang Y.J."/>
            <person name="Jeffries C.D."/>
            <person name="Detter J.C."/>
            <person name="Brettin T."/>
            <person name="Rohde M."/>
            <person name="Goker M."/>
            <person name="Bristow J."/>
            <person name="Markowitz V."/>
            <person name="Eisen J.A."/>
            <person name="Hugenholtz P."/>
            <person name="Kyrpides N.C."/>
            <person name="Klenk H.P."/>
        </authorList>
    </citation>
    <scope>NUCLEOTIDE SEQUENCE [LARGE SCALE GENOMIC DNA]</scope>
    <source>
        <strain evidence="6">DSM 14365 / CIP 107738 / JCM 11303 / AJ 13395 / SMP-2</strain>
    </source>
</reference>
<accession>D0LWK5</accession>
<dbReference type="PRINTS" id="PR00080">
    <property type="entry name" value="SDRFAMILY"/>
</dbReference>